<evidence type="ECO:0000313" key="2">
    <source>
        <dbReference type="Proteomes" id="UP000037315"/>
    </source>
</evidence>
<protein>
    <submittedName>
        <fullName evidence="1">Uncharacterized protein</fullName>
    </submittedName>
</protein>
<dbReference type="EMBL" id="LFEJ01000029">
    <property type="protein sequence ID" value="KMV32388.1"/>
    <property type="molecule type" value="Genomic_DNA"/>
</dbReference>
<dbReference type="Proteomes" id="UP000037315">
    <property type="component" value="Unassembled WGS sequence"/>
</dbReference>
<keyword evidence="2" id="KW-1185">Reference proteome</keyword>
<dbReference type="RefSeq" id="WP_048888836.1">
    <property type="nucleotide sequence ID" value="NZ_LFEJ01000029.1"/>
</dbReference>
<sequence>GDSLALAHQCYLDELSVEFATWRNINGVKSQVEQMTNAQQAEYAKAHGEDDLQLLYRTMGGTYSREQIKQFYEEGNAWARKQGIAYDWSTYTAKLAPGKLEQFKQVYDSLCKELDKQTRALMGLRIDWLQDSRFITCIQDHNSSRVEDNLYYREIVGYAVASLNIAPAGRQLIQTWINAYSTRETTNLFWRSQFFNDPALMSEMTPALEAMKKQAAKKDEPESEGEHASVMPVMGQFMSWMGKLNESVARAGEALERDAKAASKGLGRSATRQILAQADRRLQCFAEQVLNTKTLGKVSDRALALMHKAVLATDAGIMPSRVMAWIESQADQGPEGARAFRARTIERMKARASVKTPFFNKYSESYKELMEEPENRVSAKIKVLGAFLSIYEYTVARREYLETLEKSGKGSLVAEEERQKTWMEMSSAGLFAINWNANALLPALEAMKESAGGGSKQAMRLLAGKYIANGAGSMASILAVGVDFMEFEEAWEQDGTFFSKSVGLAGAKLFSDGAYAIQSTDELLALCGRGFMEELALKAAEQASYSIAGFVIDSIGFLASWPVMLAVNLAPVLVMVLTDDKLQDWCEQCIFGESPALEDNPRDLSSEQRKTIEEEQQDKLIKALHEVFGLPLTEKLEQEEEAEKLNDLKETWKWDQIGQHTNKL</sequence>
<dbReference type="PATRIC" id="fig|1656095.3.peg.2123"/>
<gene>
    <name evidence="1" type="ORF">ACH50_22440</name>
</gene>
<comment type="caution">
    <text evidence="1">The sequence shown here is derived from an EMBL/GenBank/DDBJ whole genome shotgun (WGS) entry which is preliminary data.</text>
</comment>
<organism evidence="1 2">
    <name type="scientific">Franconibacter pulveris</name>
    <dbReference type="NCBI Taxonomy" id="435910"/>
    <lineage>
        <taxon>Bacteria</taxon>
        <taxon>Pseudomonadati</taxon>
        <taxon>Pseudomonadota</taxon>
        <taxon>Gammaproteobacteria</taxon>
        <taxon>Enterobacterales</taxon>
        <taxon>Enterobacteriaceae</taxon>
        <taxon>Franconibacter</taxon>
    </lineage>
</organism>
<name>A0A0J8VG20_9ENTR</name>
<evidence type="ECO:0000313" key="1">
    <source>
        <dbReference type="EMBL" id="KMV32388.1"/>
    </source>
</evidence>
<dbReference type="AlphaFoldDB" id="A0A0J8VG20"/>
<accession>A0A0J8VG20</accession>
<feature type="non-terminal residue" evidence="1">
    <location>
        <position position="1"/>
    </location>
</feature>
<proteinExistence type="predicted"/>
<reference evidence="1 2" key="1">
    <citation type="submission" date="2015-06" db="EMBL/GenBank/DDBJ databases">
        <title>Genome sequencing of Cronobacter sp. strain DJ34 isolated from petroleum contaminated sludge of Duliajan Oil Fields, Assam, India.</title>
        <authorList>
            <person name="Pal S."/>
            <person name="Banerjee T.D."/>
            <person name="Roy A."/>
            <person name="Sar P."/>
            <person name="Kazy S.K."/>
        </authorList>
    </citation>
    <scope>NUCLEOTIDE SEQUENCE [LARGE SCALE GENOMIC DNA]</scope>
    <source>
        <strain evidence="1 2">DJ34</strain>
    </source>
</reference>